<dbReference type="EMBL" id="CM008052">
    <property type="protein sequence ID" value="PAN38653.1"/>
    <property type="molecule type" value="Genomic_DNA"/>
</dbReference>
<name>A0A2S3I7I8_9POAL</name>
<evidence type="ECO:0000313" key="2">
    <source>
        <dbReference type="EMBL" id="PAN38653.1"/>
    </source>
</evidence>
<evidence type="ECO:0000259" key="1">
    <source>
        <dbReference type="Pfam" id="PF03478"/>
    </source>
</evidence>
<reference evidence="2" key="1">
    <citation type="submission" date="2018-04" db="EMBL/GenBank/DDBJ databases">
        <title>WGS assembly of Panicum hallii.</title>
        <authorList>
            <person name="Lovell J."/>
            <person name="Jenkins J."/>
            <person name="Lowry D."/>
            <person name="Mamidi S."/>
            <person name="Sreedasyam A."/>
            <person name="Weng X."/>
            <person name="Barry K."/>
            <person name="Bonette J."/>
            <person name="Campitelli B."/>
            <person name="Daum C."/>
            <person name="Gordon S."/>
            <person name="Gould B."/>
            <person name="Lipzen A."/>
            <person name="Macqueen A."/>
            <person name="Palacio-Mejia J."/>
            <person name="Plott C."/>
            <person name="Shakirov E."/>
            <person name="Shu S."/>
            <person name="Yoshinaga Y."/>
            <person name="Zane M."/>
            <person name="Rokhsar D."/>
            <person name="Grimwood J."/>
            <person name="Schmutz J."/>
            <person name="Juenger T."/>
        </authorList>
    </citation>
    <scope>NUCLEOTIDE SEQUENCE [LARGE SCALE GENOMIC DNA]</scope>
    <source>
        <strain evidence="2">FIL2</strain>
    </source>
</reference>
<feature type="domain" description="KIB1-4 beta-propeller" evidence="1">
    <location>
        <begin position="68"/>
        <end position="319"/>
    </location>
</feature>
<gene>
    <name evidence="2" type="ORF">PAHAL_7G187200</name>
</gene>
<dbReference type="PANTHER" id="PTHR34708">
    <property type="entry name" value="OS07G0440000 PROTEIN"/>
    <property type="match status" value="1"/>
</dbReference>
<protein>
    <recommendedName>
        <fullName evidence="1">KIB1-4 beta-propeller domain-containing protein</fullName>
    </recommendedName>
</protein>
<dbReference type="PANTHER" id="PTHR34708:SF4">
    <property type="entry name" value="DUF295 DOMAIN-CONTAINING PROTEIN"/>
    <property type="match status" value="1"/>
</dbReference>
<proteinExistence type="predicted"/>
<dbReference type="Proteomes" id="UP000243499">
    <property type="component" value="Chromosome 7"/>
</dbReference>
<accession>A0A2S3I7I8</accession>
<dbReference type="InterPro" id="IPR005174">
    <property type="entry name" value="KIB1-4_b-propeller"/>
</dbReference>
<dbReference type="Gramene" id="PAN38653">
    <property type="protein sequence ID" value="PAN38653"/>
    <property type="gene ID" value="PAHAL_7G187200"/>
</dbReference>
<dbReference type="AlphaFoldDB" id="A0A2S3I7I8"/>
<organism evidence="2">
    <name type="scientific">Panicum hallii</name>
    <dbReference type="NCBI Taxonomy" id="206008"/>
    <lineage>
        <taxon>Eukaryota</taxon>
        <taxon>Viridiplantae</taxon>
        <taxon>Streptophyta</taxon>
        <taxon>Embryophyta</taxon>
        <taxon>Tracheophyta</taxon>
        <taxon>Spermatophyta</taxon>
        <taxon>Magnoliopsida</taxon>
        <taxon>Liliopsida</taxon>
        <taxon>Poales</taxon>
        <taxon>Poaceae</taxon>
        <taxon>PACMAD clade</taxon>
        <taxon>Panicoideae</taxon>
        <taxon>Panicodae</taxon>
        <taxon>Paniceae</taxon>
        <taxon>Panicinae</taxon>
        <taxon>Panicum</taxon>
        <taxon>Panicum sect. Panicum</taxon>
    </lineage>
</organism>
<dbReference type="Pfam" id="PF03478">
    <property type="entry name" value="Beta-prop_KIB1-4"/>
    <property type="match status" value="1"/>
</dbReference>
<sequence length="360" mass="39321">MASLGPWVGVPPDLLRFIRGVCTAWRSALPAAAPLLLTVSGPDAPRHRQIQPGQLVSASFLMAGRSFHLSELPTGGEFVGSSNGWIAVDPICPGIFLLNPTSGEGFDLFPLRNDDDEPVLKVVFAPNPRPTTTPPWRSAPRACSPTRDMRWTVMDVAMAEQRDKLADLVYDAGGGKVYCVTAHGDVHVFHVPGCRRRRPRVAPLHANRAGGLFAPPYDTASKLTGAKSIFLSGGSLHQAWRNTTIAFSSMTPGGGRFSMAKDEIVVLKYDPERRPCWDALADLGGRSVFVGKNNPVVLRPEDASGVRPNCVYWIDERSRFQPMVFDMATITSTPHPFDAEAPGPARRPLCWFFLNDKISH</sequence>